<dbReference type="SUPFAM" id="SSF54909">
    <property type="entry name" value="Dimeric alpha+beta barrel"/>
    <property type="match status" value="1"/>
</dbReference>
<dbReference type="Gene3D" id="3.30.70.1060">
    <property type="entry name" value="Dimeric alpha+beta barrel"/>
    <property type="match status" value="1"/>
</dbReference>
<name>A0A6J4NLR5_9ACTN</name>
<dbReference type="InterPro" id="IPR011008">
    <property type="entry name" value="Dimeric_a/b-barrel"/>
</dbReference>
<dbReference type="EMBL" id="CADCUM010000093">
    <property type="protein sequence ID" value="CAA9391031.1"/>
    <property type="molecule type" value="Genomic_DNA"/>
</dbReference>
<sequence length="118" mass="12796">MKYLVLLMGDGELKPWSDHTEEEQLEAMGRFQAFDAACAAREGVEILGGEALGDPADTTTLRTRGGQLQLTDGPYAEAVEGLGGFYLVEAPDLDVLVELLRVLPPYDMQVSPVVEVPM</sequence>
<accession>A0A6J4NLR5</accession>
<protein>
    <recommendedName>
        <fullName evidence="2">YCII-related domain-containing protein</fullName>
    </recommendedName>
</protein>
<proteinExistence type="inferred from homology"/>
<evidence type="ECO:0000313" key="3">
    <source>
        <dbReference type="EMBL" id="CAA9391031.1"/>
    </source>
</evidence>
<gene>
    <name evidence="3" type="ORF">AVDCRST_MAG32-2319</name>
</gene>
<dbReference type="PANTHER" id="PTHR35174:SF3">
    <property type="entry name" value="BLL7171 PROTEIN"/>
    <property type="match status" value="1"/>
</dbReference>
<dbReference type="AlphaFoldDB" id="A0A6J4NLR5"/>
<dbReference type="Pfam" id="PF03795">
    <property type="entry name" value="YCII"/>
    <property type="match status" value="1"/>
</dbReference>
<evidence type="ECO:0000256" key="1">
    <source>
        <dbReference type="ARBA" id="ARBA00007689"/>
    </source>
</evidence>
<dbReference type="PANTHER" id="PTHR35174">
    <property type="entry name" value="BLL7171 PROTEIN-RELATED"/>
    <property type="match status" value="1"/>
</dbReference>
<organism evidence="3">
    <name type="scientific">uncultured Nocardioides sp</name>
    <dbReference type="NCBI Taxonomy" id="198441"/>
    <lineage>
        <taxon>Bacteria</taxon>
        <taxon>Bacillati</taxon>
        <taxon>Actinomycetota</taxon>
        <taxon>Actinomycetes</taxon>
        <taxon>Propionibacteriales</taxon>
        <taxon>Nocardioidaceae</taxon>
        <taxon>Nocardioides</taxon>
        <taxon>environmental samples</taxon>
    </lineage>
</organism>
<reference evidence="3" key="1">
    <citation type="submission" date="2020-02" db="EMBL/GenBank/DDBJ databases">
        <authorList>
            <person name="Meier V. D."/>
        </authorList>
    </citation>
    <scope>NUCLEOTIDE SEQUENCE</scope>
    <source>
        <strain evidence="3">AVDCRST_MAG32</strain>
    </source>
</reference>
<dbReference type="InterPro" id="IPR005545">
    <property type="entry name" value="YCII"/>
</dbReference>
<feature type="domain" description="YCII-related" evidence="2">
    <location>
        <begin position="23"/>
        <end position="110"/>
    </location>
</feature>
<evidence type="ECO:0000259" key="2">
    <source>
        <dbReference type="Pfam" id="PF03795"/>
    </source>
</evidence>
<comment type="similarity">
    <text evidence="1">Belongs to the YciI family.</text>
</comment>